<keyword evidence="10" id="KW-1185">Reference proteome</keyword>
<feature type="compositionally biased region" description="Acidic residues" evidence="7">
    <location>
        <begin position="645"/>
        <end position="671"/>
    </location>
</feature>
<evidence type="ECO:0000313" key="9">
    <source>
        <dbReference type="EMBL" id="KAF0292573.1"/>
    </source>
</evidence>
<protein>
    <submittedName>
        <fullName evidence="9">Transposable element P transposase</fullName>
    </submittedName>
</protein>
<keyword evidence="6" id="KW-0175">Coiled coil</keyword>
<dbReference type="EMBL" id="VIIS01001804">
    <property type="protein sequence ID" value="KAF0292573.1"/>
    <property type="molecule type" value="Genomic_DNA"/>
</dbReference>
<feature type="compositionally biased region" description="Basic and acidic residues" evidence="7">
    <location>
        <begin position="691"/>
        <end position="706"/>
    </location>
</feature>
<dbReference type="InterPro" id="IPR052224">
    <property type="entry name" value="THAP_domain_protein"/>
</dbReference>
<dbReference type="Pfam" id="PF05485">
    <property type="entry name" value="THAP"/>
    <property type="match status" value="1"/>
</dbReference>
<evidence type="ECO:0000256" key="3">
    <source>
        <dbReference type="ARBA" id="ARBA00022833"/>
    </source>
</evidence>
<gene>
    <name evidence="9" type="primary">T_15</name>
    <name evidence="9" type="ORF">FJT64_009467</name>
</gene>
<dbReference type="GO" id="GO:0008270">
    <property type="term" value="F:zinc ion binding"/>
    <property type="evidence" value="ECO:0007669"/>
    <property type="project" value="UniProtKB-KW"/>
</dbReference>
<proteinExistence type="predicted"/>
<evidence type="ECO:0000256" key="1">
    <source>
        <dbReference type="ARBA" id="ARBA00022723"/>
    </source>
</evidence>
<feature type="region of interest" description="Disordered" evidence="7">
    <location>
        <begin position="627"/>
        <end position="714"/>
    </location>
</feature>
<evidence type="ECO:0000256" key="7">
    <source>
        <dbReference type="SAM" id="MobiDB-lite"/>
    </source>
</evidence>
<dbReference type="SMART" id="SM00980">
    <property type="entry name" value="THAP"/>
    <property type="match status" value="1"/>
</dbReference>
<dbReference type="Pfam" id="PF21788">
    <property type="entry name" value="TNP-like_GBD"/>
    <property type="match status" value="1"/>
</dbReference>
<evidence type="ECO:0000256" key="6">
    <source>
        <dbReference type="SAM" id="Coils"/>
    </source>
</evidence>
<dbReference type="AlphaFoldDB" id="A0A6A4VGA4"/>
<feature type="domain" description="THAP-type" evidence="8">
    <location>
        <begin position="1"/>
        <end position="96"/>
    </location>
</feature>
<evidence type="ECO:0000259" key="8">
    <source>
        <dbReference type="PROSITE" id="PS50950"/>
    </source>
</evidence>
<dbReference type="InterPro" id="IPR038441">
    <property type="entry name" value="THAP_Znf_sf"/>
</dbReference>
<evidence type="ECO:0000313" key="10">
    <source>
        <dbReference type="Proteomes" id="UP000440578"/>
    </source>
</evidence>
<dbReference type="InterPro" id="IPR048366">
    <property type="entry name" value="TNP-like_GBD"/>
</dbReference>
<comment type="caution">
    <text evidence="9">The sequence shown here is derived from an EMBL/GenBank/DDBJ whole genome shotgun (WGS) entry which is preliminary data.</text>
</comment>
<organism evidence="9 10">
    <name type="scientific">Amphibalanus amphitrite</name>
    <name type="common">Striped barnacle</name>
    <name type="synonym">Balanus amphitrite</name>
    <dbReference type="NCBI Taxonomy" id="1232801"/>
    <lineage>
        <taxon>Eukaryota</taxon>
        <taxon>Metazoa</taxon>
        <taxon>Ecdysozoa</taxon>
        <taxon>Arthropoda</taxon>
        <taxon>Crustacea</taxon>
        <taxon>Multicrustacea</taxon>
        <taxon>Cirripedia</taxon>
        <taxon>Thoracica</taxon>
        <taxon>Thoracicalcarea</taxon>
        <taxon>Balanomorpha</taxon>
        <taxon>Balanoidea</taxon>
        <taxon>Balanidae</taxon>
        <taxon>Amphibalaninae</taxon>
        <taxon>Amphibalanus</taxon>
    </lineage>
</organism>
<evidence type="ECO:0000256" key="5">
    <source>
        <dbReference type="PROSITE-ProRule" id="PRU00309"/>
    </source>
</evidence>
<sequence length="892" mass="99962">MGYCLVPECTSGNRRKEQDSNVILHRIPRDAERAVKWVQACKRENLLNPQKSFVCSKHFTSDDYERDLQFELLHPDVDPIQNMKRKLKLSAVPSKEIPKTPASTLRQSGTLAQKRRREEAIDQALSEDYSAEPESPVPGPSSGPPVISPEEAMALQRKIEELEKALKLQSEEARKKAGEAENYRTKLQGIFTDQQIDFLLHDNRPCPWDEESVLRALDIRTRLSIKQYEYLRNIGFPLPGRSTLQSWMKNFVVKPGDATCATRMLTQLLDGKPDMDRACILMFDEMKVSGIVSYDNTADQVMGPNAYMQQVIVRSLFGKWRLPLYYDFDAPMTKDLLEELIIMVEAGGGNVVAAVSDLGGSNRGLWTELEIDCDGATHLPNPVDPSRKIWVFADTPHLLKLLRNHVLDDGITLPNGGLVDKELLAQVLAIDEGRDYRILPKLNVDTHLEVHGQARQKVRPAAQLLSRSTAKAIERFIPQEKEAADFIRLCNDGFDVLNGQSPCDSNRLRRGLGSASVEAFQVLTDLETAIRNMTVGQRSSLMPFQKGFLVTIRSMRGLVADMVDRLGPSTYVLTGRVNQDAVESFFGMVRGKGGANFNPSPSEAKSRVRNLMLMHVMKLGLNPKVSRQARGLKASRQTRPAAAVGDEEGSGDGAIDDTDFAEERSVEEDQVSADLSDMQSLFVEDNQGSKSRSEARSSERGERSTGGDDDSADLSDMQSLFVEVKHHYKSRSASNRVTTPSRVDPQTGVSAEMYGMAHAAGYVAAKCRKVDPNLGVPSAFAEEEVPVETMWTRLISRGGLNVPTARWMSAFRQMEATFCRHHHMEPDRLSRRPGVIGSLTRLLCAEQPDFDPRVIRRFVRLRTFIRMACINRELRREAMEKREARKKKQFSG</sequence>
<feature type="region of interest" description="Disordered" evidence="7">
    <location>
        <begin position="91"/>
        <end position="148"/>
    </location>
</feature>
<keyword evidence="2 5" id="KW-0863">Zinc-finger</keyword>
<dbReference type="SUPFAM" id="SSF57716">
    <property type="entry name" value="Glucocorticoid receptor-like (DNA-binding domain)"/>
    <property type="match status" value="1"/>
</dbReference>
<keyword evidence="3" id="KW-0862">Zinc</keyword>
<feature type="compositionally biased region" description="Polar residues" evidence="7">
    <location>
        <begin position="101"/>
        <end position="111"/>
    </location>
</feature>
<dbReference type="PANTHER" id="PTHR46927:SF3">
    <property type="entry name" value="THAP-TYPE DOMAIN-CONTAINING PROTEIN"/>
    <property type="match status" value="1"/>
</dbReference>
<feature type="coiled-coil region" evidence="6">
    <location>
        <begin position="152"/>
        <end position="179"/>
    </location>
</feature>
<dbReference type="InterPro" id="IPR048365">
    <property type="entry name" value="TNP-like_RNaseH_N"/>
</dbReference>
<keyword evidence="1" id="KW-0479">Metal-binding</keyword>
<dbReference type="InterPro" id="IPR006612">
    <property type="entry name" value="THAP_Znf"/>
</dbReference>
<dbReference type="Gene3D" id="6.20.210.20">
    <property type="entry name" value="THAP domain"/>
    <property type="match status" value="1"/>
</dbReference>
<dbReference type="Pfam" id="PF21787">
    <property type="entry name" value="TNP-like_RNaseH_N"/>
    <property type="match status" value="1"/>
</dbReference>
<name>A0A6A4VGA4_AMPAM</name>
<dbReference type="GO" id="GO:0003677">
    <property type="term" value="F:DNA binding"/>
    <property type="evidence" value="ECO:0007669"/>
    <property type="project" value="UniProtKB-UniRule"/>
</dbReference>
<dbReference type="OrthoDB" id="21499at2759"/>
<reference evidence="9 10" key="1">
    <citation type="submission" date="2019-07" db="EMBL/GenBank/DDBJ databases">
        <title>Draft genome assembly of a fouling barnacle, Amphibalanus amphitrite (Darwin, 1854): The first reference genome for Thecostraca.</title>
        <authorList>
            <person name="Kim W."/>
        </authorList>
    </citation>
    <scope>NUCLEOTIDE SEQUENCE [LARGE SCALE GENOMIC DNA]</scope>
    <source>
        <strain evidence="9">SNU_AA5</strain>
        <tissue evidence="9">Soma without cirri and trophi</tissue>
    </source>
</reference>
<dbReference type="PANTHER" id="PTHR46927">
    <property type="entry name" value="AGAP005574-PA"/>
    <property type="match status" value="1"/>
</dbReference>
<dbReference type="SMART" id="SM00692">
    <property type="entry name" value="DM3"/>
    <property type="match status" value="1"/>
</dbReference>
<evidence type="ECO:0000256" key="4">
    <source>
        <dbReference type="ARBA" id="ARBA00023125"/>
    </source>
</evidence>
<keyword evidence="4 5" id="KW-0238">DNA-binding</keyword>
<feature type="compositionally biased region" description="Pro residues" evidence="7">
    <location>
        <begin position="135"/>
        <end position="147"/>
    </location>
</feature>
<evidence type="ECO:0000256" key="2">
    <source>
        <dbReference type="ARBA" id="ARBA00022771"/>
    </source>
</evidence>
<accession>A0A6A4VGA4</accession>
<dbReference type="PROSITE" id="PS50950">
    <property type="entry name" value="ZF_THAP"/>
    <property type="match status" value="1"/>
</dbReference>
<dbReference type="Proteomes" id="UP000440578">
    <property type="component" value="Unassembled WGS sequence"/>
</dbReference>